<sequence length="192" mass="22014">MFIPEYIKSTSNFDGAKLAKIVRMNDISSKHEDDVNGVLGGQLMTRPNIGFSERLFFEYIHQHMCERCRVHFVCPGSTLHLELMARRGELEVLKNYGFDAAFAEQLDFCGIGVIRYLGIQNLLWISTTPLMETVTYNLGVPTLPSYVPTVIENDNGDTMDFWHRAYNFYMYIGTIYVHRRGTDLITEVGNLI</sequence>
<evidence type="ECO:0000256" key="6">
    <source>
        <dbReference type="ARBA" id="ARBA00047475"/>
    </source>
</evidence>
<dbReference type="Pfam" id="PF00201">
    <property type="entry name" value="UDPGT"/>
    <property type="match status" value="1"/>
</dbReference>
<comment type="similarity">
    <text evidence="1">Belongs to the UDP-glycosyltransferase family.</text>
</comment>
<name>A0A3P7J3C2_STRVU</name>
<evidence type="ECO:0000256" key="3">
    <source>
        <dbReference type="ARBA" id="ARBA00022676"/>
    </source>
</evidence>
<comment type="catalytic activity">
    <reaction evidence="6">
        <text>glucuronate acceptor + UDP-alpha-D-glucuronate = acceptor beta-D-glucuronoside + UDP + H(+)</text>
        <dbReference type="Rhea" id="RHEA:21032"/>
        <dbReference type="ChEBI" id="CHEBI:15378"/>
        <dbReference type="ChEBI" id="CHEBI:58052"/>
        <dbReference type="ChEBI" id="CHEBI:58223"/>
        <dbReference type="ChEBI" id="CHEBI:132367"/>
        <dbReference type="ChEBI" id="CHEBI:132368"/>
        <dbReference type="EC" id="2.4.1.17"/>
    </reaction>
</comment>
<dbReference type="GO" id="GO:0015020">
    <property type="term" value="F:glucuronosyltransferase activity"/>
    <property type="evidence" value="ECO:0007669"/>
    <property type="project" value="UniProtKB-EC"/>
</dbReference>
<dbReference type="EC" id="2.4.1.17" evidence="2"/>
<dbReference type="PANTHER" id="PTHR48043">
    <property type="entry name" value="EG:EG0003.4 PROTEIN-RELATED"/>
    <property type="match status" value="1"/>
</dbReference>
<reference evidence="7 8" key="1">
    <citation type="submission" date="2018-11" db="EMBL/GenBank/DDBJ databases">
        <authorList>
            <consortium name="Pathogen Informatics"/>
        </authorList>
    </citation>
    <scope>NUCLEOTIDE SEQUENCE [LARGE SCALE GENOMIC DNA]</scope>
</reference>
<keyword evidence="5" id="KW-0732">Signal</keyword>
<proteinExistence type="inferred from homology"/>
<keyword evidence="8" id="KW-1185">Reference proteome</keyword>
<evidence type="ECO:0000256" key="5">
    <source>
        <dbReference type="ARBA" id="ARBA00022729"/>
    </source>
</evidence>
<evidence type="ECO:0000256" key="2">
    <source>
        <dbReference type="ARBA" id="ARBA00012544"/>
    </source>
</evidence>
<dbReference type="InterPro" id="IPR050271">
    <property type="entry name" value="UDP-glycosyltransferase"/>
</dbReference>
<evidence type="ECO:0000313" key="8">
    <source>
        <dbReference type="Proteomes" id="UP000270094"/>
    </source>
</evidence>
<dbReference type="OrthoDB" id="5835829at2759"/>
<organism evidence="7 8">
    <name type="scientific">Strongylus vulgaris</name>
    <name type="common">Blood worm</name>
    <dbReference type="NCBI Taxonomy" id="40348"/>
    <lineage>
        <taxon>Eukaryota</taxon>
        <taxon>Metazoa</taxon>
        <taxon>Ecdysozoa</taxon>
        <taxon>Nematoda</taxon>
        <taxon>Chromadorea</taxon>
        <taxon>Rhabditida</taxon>
        <taxon>Rhabditina</taxon>
        <taxon>Rhabditomorpha</taxon>
        <taxon>Strongyloidea</taxon>
        <taxon>Strongylidae</taxon>
        <taxon>Strongylus</taxon>
    </lineage>
</organism>
<evidence type="ECO:0000256" key="1">
    <source>
        <dbReference type="ARBA" id="ARBA00009995"/>
    </source>
</evidence>
<keyword evidence="4" id="KW-0808">Transferase</keyword>
<protein>
    <recommendedName>
        <fullName evidence="2">glucuronosyltransferase</fullName>
        <ecNumber evidence="2">2.4.1.17</ecNumber>
    </recommendedName>
</protein>
<dbReference type="AlphaFoldDB" id="A0A3P7J3C2"/>
<dbReference type="Proteomes" id="UP000270094">
    <property type="component" value="Unassembled WGS sequence"/>
</dbReference>
<dbReference type="SUPFAM" id="SSF53756">
    <property type="entry name" value="UDP-Glycosyltransferase/glycogen phosphorylase"/>
    <property type="match status" value="1"/>
</dbReference>
<gene>
    <name evidence="7" type="ORF">SVUK_LOCUS9187</name>
</gene>
<dbReference type="EMBL" id="UYYB01034595">
    <property type="protein sequence ID" value="VDM74189.1"/>
    <property type="molecule type" value="Genomic_DNA"/>
</dbReference>
<evidence type="ECO:0000313" key="7">
    <source>
        <dbReference type="EMBL" id="VDM74189.1"/>
    </source>
</evidence>
<accession>A0A3P7J3C2</accession>
<keyword evidence="3" id="KW-0328">Glycosyltransferase</keyword>
<evidence type="ECO:0000256" key="4">
    <source>
        <dbReference type="ARBA" id="ARBA00022679"/>
    </source>
</evidence>
<dbReference type="InterPro" id="IPR002213">
    <property type="entry name" value="UDP_glucos_trans"/>
</dbReference>
<dbReference type="PANTHER" id="PTHR48043:SF143">
    <property type="entry name" value="UDP-GLUCURONOSYLTRANSFERASE"/>
    <property type="match status" value="1"/>
</dbReference>